<dbReference type="GO" id="GO:0004656">
    <property type="term" value="F:procollagen-proline 4-dioxygenase activity"/>
    <property type="evidence" value="ECO:0007669"/>
    <property type="project" value="UniProtKB-EC"/>
</dbReference>
<name>A0AAJ1WRL5_9BACL</name>
<evidence type="ECO:0000256" key="6">
    <source>
        <dbReference type="ARBA" id="ARBA00023004"/>
    </source>
</evidence>
<dbReference type="InterPro" id="IPR045054">
    <property type="entry name" value="P4HA-like"/>
</dbReference>
<dbReference type="InterPro" id="IPR006620">
    <property type="entry name" value="Pro_4_hyd_alph"/>
</dbReference>
<comment type="cofactor">
    <cofactor evidence="1">
        <name>L-ascorbate</name>
        <dbReference type="ChEBI" id="CHEBI:38290"/>
    </cofactor>
</comment>
<dbReference type="Gene3D" id="2.60.120.620">
    <property type="entry name" value="q2cbj1_9rhob like domain"/>
    <property type="match status" value="1"/>
</dbReference>
<dbReference type="Proteomes" id="UP001238450">
    <property type="component" value="Unassembled WGS sequence"/>
</dbReference>
<proteinExistence type="predicted"/>
<comment type="caution">
    <text evidence="8">The sequence shown here is derived from an EMBL/GenBank/DDBJ whole genome shotgun (WGS) entry which is preliminary data.</text>
</comment>
<evidence type="ECO:0000256" key="5">
    <source>
        <dbReference type="ARBA" id="ARBA00023002"/>
    </source>
</evidence>
<protein>
    <submittedName>
        <fullName evidence="8">Prolyl 4-hydroxylase</fullName>
        <ecNumber evidence="8">1.14.11.2</ecNumber>
    </submittedName>
</protein>
<dbReference type="GO" id="GO:0031418">
    <property type="term" value="F:L-ascorbic acid binding"/>
    <property type="evidence" value="ECO:0007669"/>
    <property type="project" value="UniProtKB-KW"/>
</dbReference>
<evidence type="ECO:0000256" key="1">
    <source>
        <dbReference type="ARBA" id="ARBA00001961"/>
    </source>
</evidence>
<dbReference type="PANTHER" id="PTHR10869:SF246">
    <property type="entry name" value="TRANSMEMBRANE PROLYL 4-HYDROXYLASE"/>
    <property type="match status" value="1"/>
</dbReference>
<keyword evidence="2" id="KW-0479">Metal-binding</keyword>
<sequence length="203" mass="23260">MIKNATIYCEDPYIASYEEVVTPIECQQLIELSRNQLKKSQVASNSDEELGIYSSIRKSEQAWLPHHPWLPHHLNPIVLQICKRMAETVGLPLHHAEPLQVAKYSIDGRFEAHWDTYRTPQKGGQRLMTAILYLNDVEQGGETAFSDLNLAITPTVGKILQFETCKKGTIEPHPLSKHEGCPVQKGEKWIATLWFRERPQYKI</sequence>
<dbReference type="PANTHER" id="PTHR10869">
    <property type="entry name" value="PROLYL 4-HYDROXYLASE ALPHA SUBUNIT"/>
    <property type="match status" value="1"/>
</dbReference>
<evidence type="ECO:0000256" key="4">
    <source>
        <dbReference type="ARBA" id="ARBA00022964"/>
    </source>
</evidence>
<reference evidence="8 9" key="1">
    <citation type="submission" date="2023-07" db="EMBL/GenBank/DDBJ databases">
        <title>Genomic Encyclopedia of Type Strains, Phase IV (KMG-IV): sequencing the most valuable type-strain genomes for metagenomic binning, comparative biology and taxonomic classification.</title>
        <authorList>
            <person name="Goeker M."/>
        </authorList>
    </citation>
    <scope>NUCLEOTIDE SEQUENCE [LARGE SCALE GENOMIC DNA]</scope>
    <source>
        <strain evidence="8 9">DSM 46876</strain>
    </source>
</reference>
<dbReference type="AlphaFoldDB" id="A0AAJ1WRL5"/>
<dbReference type="GO" id="GO:0005506">
    <property type="term" value="F:iron ion binding"/>
    <property type="evidence" value="ECO:0007669"/>
    <property type="project" value="InterPro"/>
</dbReference>
<keyword evidence="9" id="KW-1185">Reference proteome</keyword>
<evidence type="ECO:0000256" key="2">
    <source>
        <dbReference type="ARBA" id="ARBA00022723"/>
    </source>
</evidence>
<dbReference type="PROSITE" id="PS51471">
    <property type="entry name" value="FE2OG_OXY"/>
    <property type="match status" value="1"/>
</dbReference>
<dbReference type="EMBL" id="JAUSUV010000015">
    <property type="protein sequence ID" value="MDQ0418647.1"/>
    <property type="molecule type" value="Genomic_DNA"/>
</dbReference>
<evidence type="ECO:0000259" key="7">
    <source>
        <dbReference type="PROSITE" id="PS51471"/>
    </source>
</evidence>
<accession>A0AAJ1WRL5</accession>
<dbReference type="RefSeq" id="WP_307254511.1">
    <property type="nucleotide sequence ID" value="NZ_JAUSUV010000015.1"/>
</dbReference>
<evidence type="ECO:0000313" key="9">
    <source>
        <dbReference type="Proteomes" id="UP001238450"/>
    </source>
</evidence>
<dbReference type="EC" id="1.14.11.2" evidence="8"/>
<keyword evidence="5 8" id="KW-0560">Oxidoreductase</keyword>
<keyword evidence="6" id="KW-0408">Iron</keyword>
<dbReference type="InterPro" id="IPR044862">
    <property type="entry name" value="Pro_4_hyd_alph_FE2OG_OXY"/>
</dbReference>
<dbReference type="Pfam" id="PF13640">
    <property type="entry name" value="2OG-FeII_Oxy_3"/>
    <property type="match status" value="1"/>
</dbReference>
<dbReference type="InterPro" id="IPR005123">
    <property type="entry name" value="Oxoglu/Fe-dep_dioxygenase_dom"/>
</dbReference>
<dbReference type="SMART" id="SM00702">
    <property type="entry name" value="P4Hc"/>
    <property type="match status" value="1"/>
</dbReference>
<keyword evidence="3" id="KW-0847">Vitamin C</keyword>
<organism evidence="8 9">
    <name type="scientific">Croceifilum oryzae</name>
    <dbReference type="NCBI Taxonomy" id="1553429"/>
    <lineage>
        <taxon>Bacteria</taxon>
        <taxon>Bacillati</taxon>
        <taxon>Bacillota</taxon>
        <taxon>Bacilli</taxon>
        <taxon>Bacillales</taxon>
        <taxon>Thermoactinomycetaceae</taxon>
        <taxon>Croceifilum</taxon>
    </lineage>
</organism>
<gene>
    <name evidence="8" type="ORF">J2Z48_002850</name>
</gene>
<keyword evidence="4" id="KW-0223">Dioxygenase</keyword>
<evidence type="ECO:0000313" key="8">
    <source>
        <dbReference type="EMBL" id="MDQ0418647.1"/>
    </source>
</evidence>
<evidence type="ECO:0000256" key="3">
    <source>
        <dbReference type="ARBA" id="ARBA00022896"/>
    </source>
</evidence>
<feature type="domain" description="Fe2OG dioxygenase" evidence="7">
    <location>
        <begin position="95"/>
        <end position="197"/>
    </location>
</feature>